<dbReference type="GO" id="GO:0034063">
    <property type="term" value="P:stress granule assembly"/>
    <property type="evidence" value="ECO:0007669"/>
    <property type="project" value="TreeGrafter"/>
</dbReference>
<feature type="domain" description="Lsm14-like N-terminal" evidence="1">
    <location>
        <begin position="1"/>
        <end position="99"/>
    </location>
</feature>
<proteinExistence type="predicted"/>
<dbReference type="GO" id="GO:0000932">
    <property type="term" value="C:P-body"/>
    <property type="evidence" value="ECO:0007669"/>
    <property type="project" value="TreeGrafter"/>
</dbReference>
<sequence length="243" mass="25912">MSGGTPYISSKICLISKAEIHYEGILYTIDTENSTVGLAKDTMQEDGHALIPLSPFATCFTLFGDQSKTEGGKEIQCMMLPGKTPPAQMRSPAAERPEGRDGPTYAAWGLQSTQSDFASLRGALGVALGVAVAATAWAPCSGTVDNPGAAVTGPLTAPRASHDRFGDCHTGLDPSPASPWRWVGSRFRSSSSVNFTAPPALRHTRLVQDRRASRRRVDFDAELMQHAAPWLGQPPGLASPHLR</sequence>
<dbReference type="Pfam" id="PF12701">
    <property type="entry name" value="LSM14"/>
    <property type="match status" value="1"/>
</dbReference>
<gene>
    <name evidence="2" type="ORF">GW7_14956</name>
</gene>
<dbReference type="STRING" id="10181.G5C5E4"/>
<dbReference type="Proteomes" id="UP000006813">
    <property type="component" value="Unassembled WGS sequence"/>
</dbReference>
<reference evidence="2 3" key="1">
    <citation type="journal article" date="2011" name="Nature">
        <title>Genome sequencing reveals insights into physiology and longevity of the naked mole rat.</title>
        <authorList>
            <person name="Kim E.B."/>
            <person name="Fang X."/>
            <person name="Fushan A.A."/>
            <person name="Huang Z."/>
            <person name="Lobanov A.V."/>
            <person name="Han L."/>
            <person name="Marino S.M."/>
            <person name="Sun X."/>
            <person name="Turanov A.A."/>
            <person name="Yang P."/>
            <person name="Yim S.H."/>
            <person name="Zhao X."/>
            <person name="Kasaikina M.V."/>
            <person name="Stoletzki N."/>
            <person name="Peng C."/>
            <person name="Polak P."/>
            <person name="Xiong Z."/>
            <person name="Kiezun A."/>
            <person name="Zhu Y."/>
            <person name="Chen Y."/>
            <person name="Kryukov G.V."/>
            <person name="Zhang Q."/>
            <person name="Peshkin L."/>
            <person name="Yang L."/>
            <person name="Bronson R.T."/>
            <person name="Buffenstein R."/>
            <person name="Wang B."/>
            <person name="Han C."/>
            <person name="Li Q."/>
            <person name="Chen L."/>
            <person name="Zhao W."/>
            <person name="Sunyaev S.R."/>
            <person name="Park T.J."/>
            <person name="Zhang G."/>
            <person name="Wang J."/>
            <person name="Gladyshev V.N."/>
        </authorList>
    </citation>
    <scope>NUCLEOTIDE SEQUENCE [LARGE SCALE GENOMIC DNA]</scope>
</reference>
<evidence type="ECO:0000313" key="3">
    <source>
        <dbReference type="Proteomes" id="UP000006813"/>
    </source>
</evidence>
<organism evidence="2 3">
    <name type="scientific">Heterocephalus glaber</name>
    <name type="common">Naked mole rat</name>
    <dbReference type="NCBI Taxonomy" id="10181"/>
    <lineage>
        <taxon>Eukaryota</taxon>
        <taxon>Metazoa</taxon>
        <taxon>Chordata</taxon>
        <taxon>Craniata</taxon>
        <taxon>Vertebrata</taxon>
        <taxon>Euteleostomi</taxon>
        <taxon>Mammalia</taxon>
        <taxon>Eutheria</taxon>
        <taxon>Euarchontoglires</taxon>
        <taxon>Glires</taxon>
        <taxon>Rodentia</taxon>
        <taxon>Hystricomorpha</taxon>
        <taxon>Bathyergidae</taxon>
        <taxon>Heterocephalus</taxon>
    </lineage>
</organism>
<dbReference type="PANTHER" id="PTHR13586">
    <property type="entry name" value="SCD6 PROTEIN-RELATED"/>
    <property type="match status" value="1"/>
</dbReference>
<accession>G5C5E4</accession>
<dbReference type="AlphaFoldDB" id="G5C5E4"/>
<dbReference type="InterPro" id="IPR010920">
    <property type="entry name" value="LSM_dom_sf"/>
</dbReference>
<dbReference type="InParanoid" id="G5C5E4"/>
<dbReference type="Gene3D" id="2.30.30.100">
    <property type="match status" value="1"/>
</dbReference>
<dbReference type="SUPFAM" id="SSF50182">
    <property type="entry name" value="Sm-like ribonucleoproteins"/>
    <property type="match status" value="1"/>
</dbReference>
<dbReference type="InterPro" id="IPR025609">
    <property type="entry name" value="Lsm14-like_N"/>
</dbReference>
<dbReference type="GO" id="GO:0003729">
    <property type="term" value="F:mRNA binding"/>
    <property type="evidence" value="ECO:0007669"/>
    <property type="project" value="TreeGrafter"/>
</dbReference>
<dbReference type="SMART" id="SM01271">
    <property type="entry name" value="LSM14"/>
    <property type="match status" value="1"/>
</dbReference>
<dbReference type="EMBL" id="JH173426">
    <property type="protein sequence ID" value="EHB16755.1"/>
    <property type="molecule type" value="Genomic_DNA"/>
</dbReference>
<evidence type="ECO:0000313" key="2">
    <source>
        <dbReference type="EMBL" id="EHB16755.1"/>
    </source>
</evidence>
<name>G5C5E4_HETGA</name>
<dbReference type="PANTHER" id="PTHR13586:SF2">
    <property type="entry name" value="PROTEIN LSM14 HOMOLOG A"/>
    <property type="match status" value="1"/>
</dbReference>
<dbReference type="GO" id="GO:0033962">
    <property type="term" value="P:P-body assembly"/>
    <property type="evidence" value="ECO:0007669"/>
    <property type="project" value="TreeGrafter"/>
</dbReference>
<evidence type="ECO:0000259" key="1">
    <source>
        <dbReference type="SMART" id="SM01271"/>
    </source>
</evidence>
<protein>
    <submittedName>
        <fullName evidence="2">LSM14-like protein A</fullName>
    </submittedName>
</protein>